<dbReference type="AlphaFoldDB" id="A0A3R7PVP8"/>
<evidence type="ECO:0000256" key="3">
    <source>
        <dbReference type="ARBA" id="ARBA00022559"/>
    </source>
</evidence>
<keyword evidence="7" id="KW-1185">Reference proteome</keyword>
<comment type="caution">
    <text evidence="6">The sequence shown here is derived from an EMBL/GenBank/DDBJ whole genome shotgun (WGS) entry which is preliminary data.</text>
</comment>
<keyword evidence="5" id="KW-0349">Heme</keyword>
<reference evidence="6 7" key="2">
    <citation type="submission" date="2019-01" db="EMBL/GenBank/DDBJ databases">
        <title>The decoding of complex shrimp genome reveals the adaptation for benthos swimmer, frequently molting mechanism and breeding impact on genome.</title>
        <authorList>
            <person name="Sun Y."/>
            <person name="Gao Y."/>
            <person name="Yu Y."/>
        </authorList>
    </citation>
    <scope>NUCLEOTIDE SEQUENCE [LARGE SCALE GENOMIC DNA]</scope>
    <source>
        <tissue evidence="6">Muscle</tissue>
    </source>
</reference>
<organism evidence="6 7">
    <name type="scientific">Penaeus vannamei</name>
    <name type="common">Whiteleg shrimp</name>
    <name type="synonym">Litopenaeus vannamei</name>
    <dbReference type="NCBI Taxonomy" id="6689"/>
    <lineage>
        <taxon>Eukaryota</taxon>
        <taxon>Metazoa</taxon>
        <taxon>Ecdysozoa</taxon>
        <taxon>Arthropoda</taxon>
        <taxon>Crustacea</taxon>
        <taxon>Multicrustacea</taxon>
        <taxon>Malacostraca</taxon>
        <taxon>Eumalacostraca</taxon>
        <taxon>Eucarida</taxon>
        <taxon>Decapoda</taxon>
        <taxon>Dendrobranchiata</taxon>
        <taxon>Penaeoidea</taxon>
        <taxon>Penaeidae</taxon>
        <taxon>Penaeus</taxon>
    </lineage>
</organism>
<feature type="binding site" description="axial binding residue" evidence="5">
    <location>
        <position position="536"/>
    </location>
    <ligand>
        <name>heme b</name>
        <dbReference type="ChEBI" id="CHEBI:60344"/>
    </ligand>
    <ligandPart>
        <name>Fe</name>
        <dbReference type="ChEBI" id="CHEBI:18248"/>
    </ligandPart>
</feature>
<keyword evidence="3" id="KW-0560">Oxidoreductase</keyword>
<keyword evidence="5" id="KW-0408">Iron</keyword>
<evidence type="ECO:0000256" key="2">
    <source>
        <dbReference type="ARBA" id="ARBA00022525"/>
    </source>
</evidence>
<dbReference type="CDD" id="cd09823">
    <property type="entry name" value="peroxinectin_like"/>
    <property type="match status" value="1"/>
</dbReference>
<dbReference type="Pfam" id="PF03098">
    <property type="entry name" value="An_peroxidase"/>
    <property type="match status" value="1"/>
</dbReference>
<comment type="subcellular location">
    <subcellularLocation>
        <location evidence="1">Secreted</location>
    </subcellularLocation>
</comment>
<dbReference type="PANTHER" id="PTHR11475">
    <property type="entry name" value="OXIDASE/PEROXIDASE"/>
    <property type="match status" value="1"/>
</dbReference>
<keyword evidence="3" id="KW-0575">Peroxidase</keyword>
<dbReference type="GO" id="GO:0046872">
    <property type="term" value="F:metal ion binding"/>
    <property type="evidence" value="ECO:0007669"/>
    <property type="project" value="UniProtKB-KW"/>
</dbReference>
<dbReference type="GO" id="GO:0020037">
    <property type="term" value="F:heme binding"/>
    <property type="evidence" value="ECO:0007669"/>
    <property type="project" value="InterPro"/>
</dbReference>
<evidence type="ECO:0000313" key="6">
    <source>
        <dbReference type="EMBL" id="ROT84037.1"/>
    </source>
</evidence>
<accession>A0A3R7PVP8</accession>
<dbReference type="FunFam" id="1.10.640.10:FF:000003">
    <property type="entry name" value="chorion peroxidase"/>
    <property type="match status" value="1"/>
</dbReference>
<protein>
    <recommendedName>
        <fullName evidence="8">Chorion peroxidase</fullName>
    </recommendedName>
</protein>
<name>A0A3R7PVP8_PENVA</name>
<reference evidence="6 7" key="1">
    <citation type="submission" date="2018-04" db="EMBL/GenBank/DDBJ databases">
        <authorList>
            <person name="Zhang X."/>
            <person name="Yuan J."/>
            <person name="Li F."/>
            <person name="Xiang J."/>
        </authorList>
    </citation>
    <scope>NUCLEOTIDE SEQUENCE [LARGE SCALE GENOMIC DNA]</scope>
    <source>
        <tissue evidence="6">Muscle</tissue>
    </source>
</reference>
<proteinExistence type="predicted"/>
<dbReference type="PANTHER" id="PTHR11475:SF106">
    <property type="entry name" value="CURLY SU"/>
    <property type="match status" value="1"/>
</dbReference>
<dbReference type="EMBL" id="QCYY01000606">
    <property type="protein sequence ID" value="ROT84037.1"/>
    <property type="molecule type" value="Genomic_DNA"/>
</dbReference>
<dbReference type="InterPro" id="IPR019791">
    <property type="entry name" value="Haem_peroxidase_animal"/>
</dbReference>
<evidence type="ECO:0000256" key="5">
    <source>
        <dbReference type="PIRSR" id="PIRSR619791-2"/>
    </source>
</evidence>
<evidence type="ECO:0008006" key="8">
    <source>
        <dbReference type="Google" id="ProtNLM"/>
    </source>
</evidence>
<dbReference type="GO" id="GO:0005576">
    <property type="term" value="C:extracellular region"/>
    <property type="evidence" value="ECO:0007669"/>
    <property type="project" value="UniProtKB-SubCell"/>
</dbReference>
<gene>
    <name evidence="6" type="ORF">C7M84_022778</name>
</gene>
<sequence>MSFNRQGPLRVSQTPGDVTSLTLKSLRHRPRHNKLLLPLLVCVAAARGDAEAFHNGFIPTRHSGFLRGSGGRSISSGPPPPRSDNSHCALLIPGPGKTSAKAHALSVFNGIPSPHAADGFTCITFQSVDAAFIAARDRHGLPRPGHQTDPKDLSNLATVLLEATRIIAQEYNLPKDVLVNGIPLIDSFKTIVGSICPDFIKPVTCNPKRYREYDGRCNNLENPTWGSSFSSFKRRLPPDYADGIDAPRVGAGGYPLPSPRIVSAHLHRDEGLHDHAVTIMLVAWGQAIDHDLTLTVETKDPLTKKEPKCCEGETHPACFPIHVPDKDPFYSLFRQNCISLVRSLPGVRYGCKFGPRSQINQITSYIDANWVYGSNEKTANRIRLHRGGLMKSLPVFREYGMKDLLPLKLEEPEEGCIRPNSDVYCFDAGDNRVNEQLVLAVVHTMMMREHNRIAVELYRYNPHWDDETLYQETRKIVAASIQHITYNEFLPMVLGKEVMHKYGLILEKHGYFDGYDPSIDASMSSNFVTAAFRFGHSLLPSTIERWSPAHKYVASQRLSFMLRQPYDLYKGGWCDQYIMGLCNQVAQAMDDAVTQEVTNHLFQEPDKKWGMDLAAINMQRAREHGVPSYNAFRVFCGMPKINRFDELLGWMTNKTVKRYSDVYRHPDDIDLWSGGVSERPLPGSMVGPTFSCLIGLTFKELRYGDRFWYENRGGYDSDFTLEQLEEIRKVKLSRIICDNSDDIKTMQVYAMVLPDHEINPRVPCNSGILPRMDLSKWRDPHGPHPRPQTPSFELPASQKSSLNQCFLRLAALLVPTRPHYRSTSSFSAPFCGMDPLCAMLCYAVDHSLMC</sequence>
<dbReference type="OrthoDB" id="823504at2759"/>
<evidence type="ECO:0000313" key="7">
    <source>
        <dbReference type="Proteomes" id="UP000283509"/>
    </source>
</evidence>
<dbReference type="InterPro" id="IPR010255">
    <property type="entry name" value="Haem_peroxidase_sf"/>
</dbReference>
<dbReference type="Gene3D" id="1.10.640.10">
    <property type="entry name" value="Haem peroxidase domain superfamily, animal type"/>
    <property type="match status" value="1"/>
</dbReference>
<evidence type="ECO:0000256" key="4">
    <source>
        <dbReference type="ARBA" id="ARBA00022729"/>
    </source>
</evidence>
<evidence type="ECO:0000256" key="1">
    <source>
        <dbReference type="ARBA" id="ARBA00004613"/>
    </source>
</evidence>
<dbReference type="GO" id="GO:0006979">
    <property type="term" value="P:response to oxidative stress"/>
    <property type="evidence" value="ECO:0007669"/>
    <property type="project" value="InterPro"/>
</dbReference>
<dbReference type="SUPFAM" id="SSF48113">
    <property type="entry name" value="Heme-dependent peroxidases"/>
    <property type="match status" value="1"/>
</dbReference>
<dbReference type="PROSITE" id="PS50292">
    <property type="entry name" value="PEROXIDASE_3"/>
    <property type="match status" value="1"/>
</dbReference>
<dbReference type="InterPro" id="IPR037120">
    <property type="entry name" value="Haem_peroxidase_sf_animal"/>
</dbReference>
<dbReference type="GO" id="GO:0004601">
    <property type="term" value="F:peroxidase activity"/>
    <property type="evidence" value="ECO:0007669"/>
    <property type="project" value="UniProtKB-KW"/>
</dbReference>
<dbReference type="Proteomes" id="UP000283509">
    <property type="component" value="Unassembled WGS sequence"/>
</dbReference>
<keyword evidence="4" id="KW-0732">Signal</keyword>
<keyword evidence="2" id="KW-0964">Secreted</keyword>
<keyword evidence="5" id="KW-0479">Metal-binding</keyword>
<dbReference type="PRINTS" id="PR00457">
    <property type="entry name" value="ANPEROXIDASE"/>
</dbReference>